<comment type="similarity">
    <text evidence="1">Belongs to the short-chain dehydrogenases/reductases (SDR) family.</text>
</comment>
<dbReference type="PRINTS" id="PR00081">
    <property type="entry name" value="GDHRDH"/>
</dbReference>
<accession>A0A8K0NMV1</accession>
<dbReference type="PANTHER" id="PTHR24320">
    <property type="entry name" value="RETINOL DEHYDROGENASE"/>
    <property type="match status" value="1"/>
</dbReference>
<protein>
    <recommendedName>
        <fullName evidence="6">NAD(P)-binding protein</fullName>
    </recommendedName>
</protein>
<sequence length="354" mass="37718">MTGLTGMFSERYTFDDIPDQTGKVALVTGGSAGIGAQIVLGLALNGAEVHFISTTPAHGEETESHTKSALTSASTSSHAYAQRAAKGKVIYHQLDLGDLSAVKAFGEGFPETIGGKEKGLDLVVCNAGIGVAEYAKTKDGLACHFGVNHISHMLLIHTLLPLLDSTSQLPRNAGKKGAVRVVMQASQQHKLCPSDVKFESFEECQKDIGGNGNYARSKLMNILYAKELSIRKLIPSPISNRILTISVHPGAVATDQEKAAQEPYGLLGTALVAASRVFFMSPEQGSESALWAATSGKVEGDEAVVQKYQGAYLTQPNDSLGNETNQAKDMELAKRLWDISVNVIKDKVGVVIDY</sequence>
<dbReference type="EMBL" id="JABELV010000075">
    <property type="protein sequence ID" value="KAG7532085.1"/>
    <property type="molecule type" value="Genomic_DNA"/>
</dbReference>
<keyword evidence="5" id="KW-1185">Reference proteome</keyword>
<dbReference type="Pfam" id="PF00106">
    <property type="entry name" value="adh_short"/>
    <property type="match status" value="1"/>
</dbReference>
<name>A0A8K0NMV1_9TREE</name>
<dbReference type="SUPFAM" id="SSF51735">
    <property type="entry name" value="NAD(P)-binding Rossmann-fold domains"/>
    <property type="match status" value="1"/>
</dbReference>
<dbReference type="GO" id="GO:0016491">
    <property type="term" value="F:oxidoreductase activity"/>
    <property type="evidence" value="ECO:0007669"/>
    <property type="project" value="UniProtKB-KW"/>
</dbReference>
<comment type="caution">
    <text evidence="4">The sequence shown here is derived from an EMBL/GenBank/DDBJ whole genome shotgun (WGS) entry which is preliminary data.</text>
</comment>
<dbReference type="AlphaFoldDB" id="A0A8K0NMV1"/>
<evidence type="ECO:0008006" key="6">
    <source>
        <dbReference type="Google" id="ProtNLM"/>
    </source>
</evidence>
<dbReference type="InterPro" id="IPR002347">
    <property type="entry name" value="SDR_fam"/>
</dbReference>
<dbReference type="OrthoDB" id="191139at2759"/>
<proteinExistence type="inferred from homology"/>
<dbReference type="InterPro" id="IPR036291">
    <property type="entry name" value="NAD(P)-bd_dom_sf"/>
</dbReference>
<keyword evidence="2" id="KW-0521">NADP</keyword>
<evidence type="ECO:0000256" key="1">
    <source>
        <dbReference type="ARBA" id="ARBA00006484"/>
    </source>
</evidence>
<dbReference type="Proteomes" id="UP000812966">
    <property type="component" value="Unassembled WGS sequence"/>
</dbReference>
<evidence type="ECO:0000256" key="2">
    <source>
        <dbReference type="ARBA" id="ARBA00022857"/>
    </source>
</evidence>
<keyword evidence="3" id="KW-0560">Oxidoreductase</keyword>
<dbReference type="Gene3D" id="3.40.50.720">
    <property type="entry name" value="NAD(P)-binding Rossmann-like Domain"/>
    <property type="match status" value="1"/>
</dbReference>
<organism evidence="4 5">
    <name type="scientific">Filobasidium floriforme</name>
    <dbReference type="NCBI Taxonomy" id="5210"/>
    <lineage>
        <taxon>Eukaryota</taxon>
        <taxon>Fungi</taxon>
        <taxon>Dikarya</taxon>
        <taxon>Basidiomycota</taxon>
        <taxon>Agaricomycotina</taxon>
        <taxon>Tremellomycetes</taxon>
        <taxon>Filobasidiales</taxon>
        <taxon>Filobasidiaceae</taxon>
        <taxon>Filobasidium</taxon>
    </lineage>
</organism>
<evidence type="ECO:0000313" key="5">
    <source>
        <dbReference type="Proteomes" id="UP000812966"/>
    </source>
</evidence>
<gene>
    <name evidence="4" type="ORF">FFLO_03893</name>
</gene>
<reference evidence="4" key="1">
    <citation type="submission" date="2020-04" db="EMBL/GenBank/DDBJ databases">
        <title>Analysis of mating type loci in Filobasidium floriforme.</title>
        <authorList>
            <person name="Nowrousian M."/>
        </authorList>
    </citation>
    <scope>NUCLEOTIDE SEQUENCE</scope>
    <source>
        <strain evidence="4">CBS 6242</strain>
    </source>
</reference>
<evidence type="ECO:0000256" key="3">
    <source>
        <dbReference type="ARBA" id="ARBA00023002"/>
    </source>
</evidence>
<evidence type="ECO:0000313" key="4">
    <source>
        <dbReference type="EMBL" id="KAG7532085.1"/>
    </source>
</evidence>
<dbReference type="PANTHER" id="PTHR24320:SF282">
    <property type="entry name" value="WW DOMAIN-CONTAINING OXIDOREDUCTASE"/>
    <property type="match status" value="1"/>
</dbReference>